<dbReference type="InterPro" id="IPR050206">
    <property type="entry name" value="FtsK/SpoIIIE/SftA"/>
</dbReference>
<evidence type="ECO:0000256" key="1">
    <source>
        <dbReference type="ARBA" id="ARBA00022737"/>
    </source>
</evidence>
<keyword evidence="6" id="KW-0472">Membrane</keyword>
<reference evidence="9" key="1">
    <citation type="submission" date="2017-04" db="EMBL/GenBank/DDBJ databases">
        <title>Function of individual gut microbiota members based on whole genome sequencing of pure cultures obtained from chicken caecum.</title>
        <authorList>
            <person name="Medvecky M."/>
            <person name="Cejkova D."/>
            <person name="Polansky O."/>
            <person name="Karasova D."/>
            <person name="Kubasova T."/>
            <person name="Cizek A."/>
            <person name="Rychlik I."/>
        </authorList>
    </citation>
    <scope>NUCLEOTIDE SEQUENCE [LARGE SCALE GENOMIC DNA]</scope>
    <source>
        <strain evidence="9">An149</strain>
    </source>
</reference>
<dbReference type="InterPro" id="IPR002543">
    <property type="entry name" value="FtsK_dom"/>
</dbReference>
<dbReference type="Proteomes" id="UP000196258">
    <property type="component" value="Unassembled WGS sequence"/>
</dbReference>
<organism evidence="8 9">
    <name type="scientific">Thomasclavelia spiroformis</name>
    <dbReference type="NCBI Taxonomy" id="29348"/>
    <lineage>
        <taxon>Bacteria</taxon>
        <taxon>Bacillati</taxon>
        <taxon>Bacillota</taxon>
        <taxon>Erysipelotrichia</taxon>
        <taxon>Erysipelotrichales</taxon>
        <taxon>Coprobacillaceae</taxon>
        <taxon>Thomasclavelia</taxon>
    </lineage>
</organism>
<comment type="caution">
    <text evidence="8">The sequence shown here is derived from an EMBL/GenBank/DDBJ whole genome shotgun (WGS) entry which is preliminary data.</text>
</comment>
<keyword evidence="2 4" id="KW-0547">Nucleotide-binding</keyword>
<evidence type="ECO:0000259" key="7">
    <source>
        <dbReference type="PROSITE" id="PS50901"/>
    </source>
</evidence>
<keyword evidence="6" id="KW-1133">Transmembrane helix</keyword>
<dbReference type="GO" id="GO:0005524">
    <property type="term" value="F:ATP binding"/>
    <property type="evidence" value="ECO:0007669"/>
    <property type="project" value="UniProtKB-UniRule"/>
</dbReference>
<dbReference type="EMBL" id="NFLB01000020">
    <property type="protein sequence ID" value="OUQ03374.1"/>
    <property type="molecule type" value="Genomic_DNA"/>
</dbReference>
<dbReference type="RefSeq" id="WP_087258406.1">
    <property type="nucleotide sequence ID" value="NZ_CALURN010000013.1"/>
</dbReference>
<feature type="binding site" evidence="4">
    <location>
        <begin position="639"/>
        <end position="646"/>
    </location>
    <ligand>
        <name>ATP</name>
        <dbReference type="ChEBI" id="CHEBI:30616"/>
    </ligand>
</feature>
<keyword evidence="5" id="KW-0175">Coiled coil</keyword>
<evidence type="ECO:0000256" key="4">
    <source>
        <dbReference type="PROSITE-ProRule" id="PRU00289"/>
    </source>
</evidence>
<dbReference type="InterPro" id="IPR027417">
    <property type="entry name" value="P-loop_NTPase"/>
</dbReference>
<dbReference type="NCBIfam" id="TIGR03928">
    <property type="entry name" value="T7_EssCb_Firm"/>
    <property type="match status" value="1"/>
</dbReference>
<evidence type="ECO:0000313" key="9">
    <source>
        <dbReference type="Proteomes" id="UP000196258"/>
    </source>
</evidence>
<feature type="domain" description="FtsK" evidence="7">
    <location>
        <begin position="958"/>
        <end position="1145"/>
    </location>
</feature>
<name>A0A1Y4EUN5_9FIRM</name>
<evidence type="ECO:0000256" key="6">
    <source>
        <dbReference type="SAM" id="Phobius"/>
    </source>
</evidence>
<evidence type="ECO:0000256" key="5">
    <source>
        <dbReference type="SAM" id="Coils"/>
    </source>
</evidence>
<feature type="binding site" evidence="4">
    <location>
        <begin position="977"/>
        <end position="984"/>
    </location>
    <ligand>
        <name>ATP</name>
        <dbReference type="ChEBI" id="CHEBI:30616"/>
    </ligand>
</feature>
<proteinExistence type="predicted"/>
<dbReference type="PANTHER" id="PTHR22683:SF1">
    <property type="entry name" value="TYPE VII SECRETION SYSTEM PROTEIN ESSC"/>
    <property type="match status" value="1"/>
</dbReference>
<dbReference type="InterPro" id="IPR023839">
    <property type="entry name" value="Firmicutes_EssC_C"/>
</dbReference>
<dbReference type="SUPFAM" id="SSF52540">
    <property type="entry name" value="P-loop containing nucleoside triphosphate hydrolases"/>
    <property type="match status" value="2"/>
</dbReference>
<dbReference type="Gene3D" id="3.40.50.300">
    <property type="entry name" value="P-loop containing nucleotide triphosphate hydrolases"/>
    <property type="match status" value="4"/>
</dbReference>
<feature type="domain" description="FtsK" evidence="7">
    <location>
        <begin position="618"/>
        <end position="813"/>
    </location>
</feature>
<gene>
    <name evidence="8" type="ORF">B5E91_12750</name>
</gene>
<dbReference type="CDD" id="cd01127">
    <property type="entry name" value="TrwB_TraG_TraD_VirD4"/>
    <property type="match status" value="1"/>
</dbReference>
<feature type="coiled-coil region" evidence="5">
    <location>
        <begin position="338"/>
        <end position="365"/>
    </location>
</feature>
<sequence>MKSIFIFNDNEYHDYPLIEKQEIEGICIFTKGENILTYANDGSELVIEPHQKYKIDEKEIMVLNGKTIPFEKNSDNIILFGQYNCDVMIPKGKLVIDKDNLIFDDNVEVYVNGIKKYHKTTYAYGDLILLNSMLIVVYDKYLEITAARNSYQCFLPYYQKTTYEIERFPEYQRSPRVIKRLKNDKITISKPPAKISRKKNSLIKIIVPPLVMATGTVVMSLMMGRGLYMLIGIASTMVTLVFSITAYFSDKKEMKEKQQKREEIYEKYLLDIRKKLNKYKQNEIEAVHYNNPTIKEIEKMVQEYHPRIYERDVNDDDFLMLSIGTANEKSEYTVSLDYDVLATEKDELLDEAKEIYNEYQIINDKPVTIDLKKAHLGIVGEKHEVHEQLKWLLAQITFFHSYHDVQIIMLYNDEFKEEFDYIKWYPHVKIQANNLTGNIYNERVRDQVLGSLHQILKERKNKRDENKKEMSFLPHFVIIVDDYHMIMNHSIMEYLQEDTSELGFSLIYTAQKRANLPENIKTVLMMDDIDTATLLLDEGIEVNKRLCEQRIYGVDLESMARNLSVLKHIQGVTSHIPDSITFLDMYHVKTPEELNIEKRWQKGESHKSLAVPIGLKSQDDIEELNLHEKAHGPHGLVAGTTGSGKSETIQTYILSLAVNFSPYEVGFLLIDYKGGGMANLFKNLPHLLGTITNLDGAESMRALASIKAELARRQRIFNDHNVNNINKYNKLFKSGKADEPLPHLFIISDEFAELKKEQPEFMSELVSVARIGRTLGVHLILATQKPTGVVDDQIWSNSKFKLALKVQDENDSKEIIKTPDAAFITQTGRGYLQVGNNEIYELFQSAWSGATYKSVEESEQVDDRIYKINLLGQGELINKDLSDKEETNEVSKTQLDVVVDYIANYYQKTGHKEVFKPWLPSLEKNITSPYINEINDTATINNLDLLTPIGLIDIPEEQKQIDYTVNFIKDGNLAIFSSSGYGKSTTLGTIMMTLAVKNNPKYLNFYVLDFGNSSLIPYKMLPHVADYMTFDSDEKLNKFKNIILSEIKERKQLFGKEMVQNFDMYNQLHPENPLKAIFIVVDNFDVVKELPMDYEEALLKITRDGFGLGIYTIISATRSNAVRFAILNNFKNKIVQYMFDEGDMSGLIGRSKYKLNEDVKGRALIKHKYISMMQVYVPVPFKDDVEFITNLKATIQEIANKYTGEKLIGIPVLPDVFTTKDFKNYKNESTDKNLVGLSLDNVENVSIDLSNTPYLILGPSKCGKTNFLEILINQRDGKSYIFDADGMDLYKYKGKENINYVSSPDELKDFIEDLFTEIEDRKTKAEEALSNGNYVSPKSFYNELPEWSVYIDDVDIFIQKVQTVSNISNLLNQAVSVGIKFIATVNSNKLKGFDEVSKFFKNSTNGAILGQMGTLSIFALNMRDIPSFGYAVLSNNNELKKIKVPQYVGFEG</sequence>
<feature type="transmembrane region" description="Helical" evidence="6">
    <location>
        <begin position="227"/>
        <end position="248"/>
    </location>
</feature>
<accession>A0A1Y4EUN5</accession>
<keyword evidence="3 4" id="KW-0067">ATP-binding</keyword>
<keyword evidence="1" id="KW-0677">Repeat</keyword>
<evidence type="ECO:0000256" key="3">
    <source>
        <dbReference type="ARBA" id="ARBA00022840"/>
    </source>
</evidence>
<evidence type="ECO:0000313" key="8">
    <source>
        <dbReference type="EMBL" id="OUQ03374.1"/>
    </source>
</evidence>
<keyword evidence="6" id="KW-0812">Transmembrane</keyword>
<dbReference type="Pfam" id="PF01580">
    <property type="entry name" value="FtsK_SpoIIIE"/>
    <property type="match status" value="2"/>
</dbReference>
<dbReference type="PANTHER" id="PTHR22683">
    <property type="entry name" value="SPORULATION PROTEIN RELATED"/>
    <property type="match status" value="1"/>
</dbReference>
<evidence type="ECO:0000256" key="2">
    <source>
        <dbReference type="ARBA" id="ARBA00022741"/>
    </source>
</evidence>
<protein>
    <submittedName>
        <fullName evidence="8">Type VII secretion protein EssC</fullName>
    </submittedName>
</protein>
<dbReference type="PROSITE" id="PS50901">
    <property type="entry name" value="FTSK"/>
    <property type="match status" value="2"/>
</dbReference>
<dbReference type="GO" id="GO:0003677">
    <property type="term" value="F:DNA binding"/>
    <property type="evidence" value="ECO:0007669"/>
    <property type="project" value="InterPro"/>
</dbReference>